<name>A0A699JAI3_TANCI</name>
<dbReference type="AlphaFoldDB" id="A0A699JAI3"/>
<gene>
    <name evidence="1" type="ORF">Tci_595749</name>
</gene>
<comment type="caution">
    <text evidence="1">The sequence shown here is derived from an EMBL/GenBank/DDBJ whole genome shotgun (WGS) entry which is preliminary data.</text>
</comment>
<organism evidence="1">
    <name type="scientific">Tanacetum cinerariifolium</name>
    <name type="common">Dalmatian daisy</name>
    <name type="synonym">Chrysanthemum cinerariifolium</name>
    <dbReference type="NCBI Taxonomy" id="118510"/>
    <lineage>
        <taxon>Eukaryota</taxon>
        <taxon>Viridiplantae</taxon>
        <taxon>Streptophyta</taxon>
        <taxon>Embryophyta</taxon>
        <taxon>Tracheophyta</taxon>
        <taxon>Spermatophyta</taxon>
        <taxon>Magnoliopsida</taxon>
        <taxon>eudicotyledons</taxon>
        <taxon>Gunneridae</taxon>
        <taxon>Pentapetalae</taxon>
        <taxon>asterids</taxon>
        <taxon>campanulids</taxon>
        <taxon>Asterales</taxon>
        <taxon>Asteraceae</taxon>
        <taxon>Asteroideae</taxon>
        <taxon>Anthemideae</taxon>
        <taxon>Anthemidinae</taxon>
        <taxon>Tanacetum</taxon>
    </lineage>
</organism>
<sequence>SSFLKLVDERNIDSEILNKSIPYVTSIEKIHHLVKSFTSLWIPIRHETEVPQTSSPLHTNVVDEATSTGVYVRHGGSSTTITRLDVGNGSGNIGQTLTMPHDSPLSRVYTLGSDKGTSSFNIEEWEDIQARVEANEELAVRLQAKERENYTEAEKARMLAEFIN</sequence>
<dbReference type="EMBL" id="BKCJ010390519">
    <property type="protein sequence ID" value="GFA23777.1"/>
    <property type="molecule type" value="Genomic_DNA"/>
</dbReference>
<accession>A0A699JAI3</accession>
<feature type="non-terminal residue" evidence="1">
    <location>
        <position position="1"/>
    </location>
</feature>
<reference evidence="1" key="1">
    <citation type="journal article" date="2019" name="Sci. Rep.">
        <title>Draft genome of Tanacetum cinerariifolium, the natural source of mosquito coil.</title>
        <authorList>
            <person name="Yamashiro T."/>
            <person name="Shiraishi A."/>
            <person name="Satake H."/>
            <person name="Nakayama K."/>
        </authorList>
    </citation>
    <scope>NUCLEOTIDE SEQUENCE</scope>
</reference>
<proteinExistence type="predicted"/>
<evidence type="ECO:0000313" key="1">
    <source>
        <dbReference type="EMBL" id="GFA23777.1"/>
    </source>
</evidence>
<protein>
    <submittedName>
        <fullName evidence="1">Uncharacterized protein</fullName>
    </submittedName>
</protein>